<dbReference type="Gramene" id="EOY12687">
    <property type="protein sequence ID" value="EOY12687"/>
    <property type="gene ID" value="TCM_031190"/>
</dbReference>
<dbReference type="EMBL" id="CM001885">
    <property type="protein sequence ID" value="EOY12687.1"/>
    <property type="molecule type" value="Genomic_DNA"/>
</dbReference>
<sequence length="53" mass="5762">MSFVILMLGSDTELPHPKQLGILFKKSPLEEDSSSENHVSSSANEMTLSVLDA</sequence>
<evidence type="ECO:0000259" key="2">
    <source>
        <dbReference type="Pfam" id="PF11883"/>
    </source>
</evidence>
<accession>A0A061F7P7</accession>
<feature type="region of interest" description="Disordered" evidence="1">
    <location>
        <begin position="31"/>
        <end position="53"/>
    </location>
</feature>
<reference evidence="3 4" key="1">
    <citation type="journal article" date="2013" name="Genome Biol.">
        <title>The genome sequence of the most widely cultivated cacao type and its use to identify candidate genes regulating pod color.</title>
        <authorList>
            <person name="Motamayor J.C."/>
            <person name="Mockaitis K."/>
            <person name="Schmutz J."/>
            <person name="Haiminen N."/>
            <person name="Iii D.L."/>
            <person name="Cornejo O."/>
            <person name="Findley S.D."/>
            <person name="Zheng P."/>
            <person name="Utro F."/>
            <person name="Royaert S."/>
            <person name="Saski C."/>
            <person name="Jenkins J."/>
            <person name="Podicheti R."/>
            <person name="Zhao M."/>
            <person name="Scheffler B.E."/>
            <person name="Stack J.C."/>
            <person name="Feltus F.A."/>
            <person name="Mustiga G.M."/>
            <person name="Amores F."/>
            <person name="Phillips W."/>
            <person name="Marelli J.P."/>
            <person name="May G.D."/>
            <person name="Shapiro H."/>
            <person name="Ma J."/>
            <person name="Bustamante C.D."/>
            <person name="Schnell R.J."/>
            <person name="Main D."/>
            <person name="Gilbert D."/>
            <person name="Parida L."/>
            <person name="Kuhn D.N."/>
        </authorList>
    </citation>
    <scope>NUCLEOTIDE SEQUENCE [LARGE SCALE GENOMIC DNA]</scope>
    <source>
        <strain evidence="4">cv. Matina 1-6</strain>
    </source>
</reference>
<evidence type="ECO:0000313" key="3">
    <source>
        <dbReference type="EMBL" id="EOY12687.1"/>
    </source>
</evidence>
<dbReference type="GO" id="GO:0004674">
    <property type="term" value="F:protein serine/threonine kinase activity"/>
    <property type="evidence" value="ECO:0007669"/>
    <property type="project" value="InterPro"/>
</dbReference>
<dbReference type="InterPro" id="IPR021820">
    <property type="entry name" value="S-locus_recpt_kinase_C"/>
</dbReference>
<dbReference type="InParanoid" id="A0A061F7P7"/>
<dbReference type="AlphaFoldDB" id="A0A061F7P7"/>
<evidence type="ECO:0000256" key="1">
    <source>
        <dbReference type="SAM" id="MobiDB-lite"/>
    </source>
</evidence>
<dbReference type="Proteomes" id="UP000026915">
    <property type="component" value="Chromosome 7"/>
</dbReference>
<gene>
    <name evidence="3" type="ORF">TCM_031190</name>
</gene>
<name>A0A061F7P7_THECC</name>
<protein>
    <recommendedName>
        <fullName evidence="2">S-locus receptor kinase C-terminal domain-containing protein</fullName>
    </recommendedName>
</protein>
<organism evidence="3 4">
    <name type="scientific">Theobroma cacao</name>
    <name type="common">Cacao</name>
    <name type="synonym">Cocoa</name>
    <dbReference type="NCBI Taxonomy" id="3641"/>
    <lineage>
        <taxon>Eukaryota</taxon>
        <taxon>Viridiplantae</taxon>
        <taxon>Streptophyta</taxon>
        <taxon>Embryophyta</taxon>
        <taxon>Tracheophyta</taxon>
        <taxon>Spermatophyta</taxon>
        <taxon>Magnoliopsida</taxon>
        <taxon>eudicotyledons</taxon>
        <taxon>Gunneridae</taxon>
        <taxon>Pentapetalae</taxon>
        <taxon>rosids</taxon>
        <taxon>malvids</taxon>
        <taxon>Malvales</taxon>
        <taxon>Malvaceae</taxon>
        <taxon>Byttnerioideae</taxon>
        <taxon>Theobroma</taxon>
    </lineage>
</organism>
<dbReference type="HOGENOM" id="CLU_3072578_0_0_1"/>
<proteinExistence type="predicted"/>
<keyword evidence="4" id="KW-1185">Reference proteome</keyword>
<feature type="compositionally biased region" description="Low complexity" evidence="1">
    <location>
        <begin position="36"/>
        <end position="45"/>
    </location>
</feature>
<dbReference type="Pfam" id="PF11883">
    <property type="entry name" value="DUF3403"/>
    <property type="match status" value="1"/>
</dbReference>
<feature type="domain" description="S-locus receptor kinase C-terminal" evidence="2">
    <location>
        <begin position="11"/>
        <end position="53"/>
    </location>
</feature>
<evidence type="ECO:0000313" key="4">
    <source>
        <dbReference type="Proteomes" id="UP000026915"/>
    </source>
</evidence>